<protein>
    <recommendedName>
        <fullName evidence="3">histidine kinase</fullName>
        <ecNumber evidence="3">2.7.13.3</ecNumber>
    </recommendedName>
</protein>
<feature type="modified residue" description="4-aspartylphosphate" evidence="13">
    <location>
        <position position="986"/>
    </location>
</feature>
<evidence type="ECO:0000256" key="8">
    <source>
        <dbReference type="ARBA" id="ARBA00022840"/>
    </source>
</evidence>
<dbReference type="SMART" id="SM00086">
    <property type="entry name" value="PAC"/>
    <property type="match status" value="3"/>
</dbReference>
<dbReference type="Gene3D" id="1.20.120.160">
    <property type="entry name" value="HPT domain"/>
    <property type="match status" value="1"/>
</dbReference>
<evidence type="ECO:0000259" key="19">
    <source>
        <dbReference type="PROSITE" id="PS50894"/>
    </source>
</evidence>
<dbReference type="InterPro" id="IPR000700">
    <property type="entry name" value="PAS-assoc_C"/>
</dbReference>
<sequence>MKRRFTFFLIFFLPVILVVVMAAAYSYWSLSSLRDEQQLSNLQQVNDLQMVADASRLGHDMLAVQQLINATLRQAKAGTVEEAAAYQVHVQVVDRLKDMESLLQRLSNVPGLGPEVDGELKQILVDFKDYQHYSIMATDIIAVDLRVADSHVAQATARYLAFAEHAQNVSALLTQRTHARIDAAERNMDDYVQRTLLIGVLGITVMGLLWFFVTYFVTRQLSLIVDSLQQLSLSEDGGLSLREVEHLSRMPGGGLLTDMAKAVLAFREAVVARGHMQAALEAERQHLKSLIQGMPDLVWLKDPAGIYLACNSRFESLFGHREAEIVGRTDYDFVGRELADFFRDNDRRAMALGHASRNEEWLVFAADGHRELVETIKTPIYDRDGVVLGVLGVARDITPLHQSQETLRQSEAALKRTQTVARIGSWKIDIPANLLHWSEEAHHLLGVPWDHGVGFDEFLAQVHGDDRAWVRSAWLAALEGAEFDIEHRMVVDGTVKWVRQRAELEFDEAGKPLRGIGMVQDITAIKDASETLKQREKIFRSITNQAAIGIVLIDAETMTFAEFNDAACECLGYTREEFAKLSVYDIQGVHDRAGVDARRAQILAQREAAFENQRRHKDGSLRDFWVTVKVLRLNGRDYLSSVWTDITEAKENERALLRYQNQLEELVAARTAELAAAKEAAEAANRSKSSFLANMSHEIRTPMNAIIGLTHLIRRDIATERQRQQLDKVSNAAHHLLGIINDILDFSKIEAGKMSLEPTDFEVDRVIHNVCTLVAEKAEAKGLEVVVDIARLPPALHGDGLRLGQVLLNFVGNAVKFTERGSVVVRGYVARQEADSLWVRLEVADTGIGLSREQQQCLFQAFTQADVSTTRQYGGTGLGLAISRRLAEMMGGRVGVDSEPGKGSTFWIEAPFGSVAAHDHLELPPCLPRNLRALAVDDSEDARESLAHTLAALGTRVDTAASGEAALDAVLAADRLGDPYQLVLLDWLMPPPDGLETGRCIRTLPLNVQPQQLLVSAAKDIPATALSEAGFAAFIAKPVTPASVLVALEGAFGDTPPLSRSPGDEMERSLARYRNQRILLAEDNPLNQEVALELLRHVGLAVDLAENGKEALELARGKAYALILMDIQMPVMDGLEAARQIRALPGYAGTPILAMTANAFSEDRDLCIAAGMNDHVAKPVDPDQLYGTLLRWLPEPSRDVVARPPLPAAEAPAATADALAAALEAVPGLELAQALRVVRGNRTRLAQFLRKFSVDHGGDGRRIEACLGFGETAEAARVVHTLKGLAGSLGLAVIQAHTLALEEALRGSLPQAEVDARLARLEGALAEFNAALAGLEGAVEAAAPGIDWAQLGREVEVLQRQLAVDDLDASRTFQSLRPTLEAALGAEVRTLAAQIDDFNLEEALHTLQALIDAEPRLQKEGPPAASMKGA</sequence>
<evidence type="ECO:0000256" key="11">
    <source>
        <dbReference type="ARBA" id="ARBA00023136"/>
    </source>
</evidence>
<evidence type="ECO:0000256" key="5">
    <source>
        <dbReference type="ARBA" id="ARBA00022553"/>
    </source>
</evidence>
<dbReference type="SUPFAM" id="SSF55874">
    <property type="entry name" value="ATPase domain of HSP90 chaperone/DNA topoisomerase II/histidine kinase"/>
    <property type="match status" value="1"/>
</dbReference>
<dbReference type="InterPro" id="IPR001789">
    <property type="entry name" value="Sig_transdc_resp-reg_receiver"/>
</dbReference>
<keyword evidence="8" id="KW-0067">ATP-binding</keyword>
<dbReference type="SUPFAM" id="SSF55785">
    <property type="entry name" value="PYP-like sensor domain (PAS domain)"/>
    <property type="match status" value="3"/>
</dbReference>
<dbReference type="Gene3D" id="2.10.70.100">
    <property type="match status" value="1"/>
</dbReference>
<evidence type="ECO:0000256" key="6">
    <source>
        <dbReference type="ARBA" id="ARBA00022692"/>
    </source>
</evidence>
<evidence type="ECO:0000259" key="17">
    <source>
        <dbReference type="PROSITE" id="PS50112"/>
    </source>
</evidence>
<dbReference type="SUPFAM" id="SSF47384">
    <property type="entry name" value="Homodimeric domain of signal transducing histidine kinase"/>
    <property type="match status" value="1"/>
</dbReference>
<dbReference type="Gene3D" id="1.10.287.130">
    <property type="match status" value="1"/>
</dbReference>
<dbReference type="InterPro" id="IPR013656">
    <property type="entry name" value="PAS_4"/>
</dbReference>
<dbReference type="EMBL" id="SHKM01000002">
    <property type="protein sequence ID" value="RZT76337.1"/>
    <property type="molecule type" value="Genomic_DNA"/>
</dbReference>
<dbReference type="SUPFAM" id="SSF52172">
    <property type="entry name" value="CheY-like"/>
    <property type="match status" value="2"/>
</dbReference>
<evidence type="ECO:0000259" key="18">
    <source>
        <dbReference type="PROSITE" id="PS50113"/>
    </source>
</evidence>
<keyword evidence="7" id="KW-0547">Nucleotide-binding</keyword>
<dbReference type="InterPro" id="IPR003661">
    <property type="entry name" value="HisK_dim/P_dom"/>
</dbReference>
<feature type="domain" description="PAS" evidence="17">
    <location>
        <begin position="535"/>
        <end position="578"/>
    </location>
</feature>
<dbReference type="Pfam" id="PF13426">
    <property type="entry name" value="PAS_9"/>
    <property type="match status" value="1"/>
</dbReference>
<keyword evidence="20" id="KW-0418">Kinase</keyword>
<dbReference type="PRINTS" id="PR00344">
    <property type="entry name" value="BCTRLSENSOR"/>
</dbReference>
<dbReference type="InterPro" id="IPR008207">
    <property type="entry name" value="Sig_transdc_His_kin_Hpt_dom"/>
</dbReference>
<dbReference type="RefSeq" id="WP_130459573.1">
    <property type="nucleotide sequence ID" value="NZ_SHKM01000002.1"/>
</dbReference>
<dbReference type="Gene3D" id="3.30.565.10">
    <property type="entry name" value="Histidine kinase-like ATPase, C-terminal domain"/>
    <property type="match status" value="1"/>
</dbReference>
<feature type="modified residue" description="4-aspartylphosphate" evidence="13">
    <location>
        <position position="1126"/>
    </location>
</feature>
<dbReference type="InterPro" id="IPR013655">
    <property type="entry name" value="PAS_fold_3"/>
</dbReference>
<evidence type="ECO:0000256" key="3">
    <source>
        <dbReference type="ARBA" id="ARBA00012438"/>
    </source>
</evidence>
<evidence type="ECO:0000256" key="9">
    <source>
        <dbReference type="ARBA" id="ARBA00022989"/>
    </source>
</evidence>
<dbReference type="PROSITE" id="PS50112">
    <property type="entry name" value="PAS"/>
    <property type="match status" value="2"/>
</dbReference>
<dbReference type="CDD" id="cd00156">
    <property type="entry name" value="REC"/>
    <property type="match status" value="1"/>
</dbReference>
<dbReference type="Proteomes" id="UP000292136">
    <property type="component" value="Unassembled WGS sequence"/>
</dbReference>
<keyword evidence="5 13" id="KW-0597">Phosphoprotein</keyword>
<evidence type="ECO:0000256" key="2">
    <source>
        <dbReference type="ARBA" id="ARBA00004651"/>
    </source>
</evidence>
<evidence type="ECO:0000256" key="12">
    <source>
        <dbReference type="PROSITE-ProRule" id="PRU00110"/>
    </source>
</evidence>
<dbReference type="Pfam" id="PF08448">
    <property type="entry name" value="PAS_4"/>
    <property type="match status" value="1"/>
</dbReference>
<evidence type="ECO:0000259" key="16">
    <source>
        <dbReference type="PROSITE" id="PS50110"/>
    </source>
</evidence>
<reference evidence="20 21" key="1">
    <citation type="submission" date="2019-02" db="EMBL/GenBank/DDBJ databases">
        <title>Genomic Encyclopedia of Type Strains, Phase IV (KMG-IV): sequencing the most valuable type-strain genomes for metagenomic binning, comparative biology and taxonomic classification.</title>
        <authorList>
            <person name="Goeker M."/>
        </authorList>
    </citation>
    <scope>NUCLEOTIDE SEQUENCE [LARGE SCALE GENOMIC DNA]</scope>
    <source>
        <strain evidence="20 21">DSM 21223</strain>
    </source>
</reference>
<feature type="domain" description="HPt" evidence="19">
    <location>
        <begin position="1241"/>
        <end position="1342"/>
    </location>
</feature>
<dbReference type="Pfam" id="PF00072">
    <property type="entry name" value="Response_reg"/>
    <property type="match status" value="2"/>
</dbReference>
<dbReference type="PROSITE" id="PS50894">
    <property type="entry name" value="HPT"/>
    <property type="match status" value="1"/>
</dbReference>
<dbReference type="EC" id="2.7.13.3" evidence="3"/>
<dbReference type="SMART" id="SM00388">
    <property type="entry name" value="HisKA"/>
    <property type="match status" value="1"/>
</dbReference>
<evidence type="ECO:0000256" key="10">
    <source>
        <dbReference type="ARBA" id="ARBA00023012"/>
    </source>
</evidence>
<feature type="modified residue" description="Phosphohistidine" evidence="12">
    <location>
        <position position="1280"/>
    </location>
</feature>
<dbReference type="Pfam" id="PF01627">
    <property type="entry name" value="Hpt"/>
    <property type="match status" value="1"/>
</dbReference>
<keyword evidence="10" id="KW-0902">Two-component regulatory system</keyword>
<keyword evidence="4" id="KW-1003">Cell membrane</keyword>
<evidence type="ECO:0000256" key="7">
    <source>
        <dbReference type="ARBA" id="ARBA00022741"/>
    </source>
</evidence>
<feature type="transmembrane region" description="Helical" evidence="14">
    <location>
        <begin position="6"/>
        <end position="28"/>
    </location>
</feature>
<dbReference type="Pfam" id="PF02518">
    <property type="entry name" value="HATPase_c"/>
    <property type="match status" value="1"/>
</dbReference>
<comment type="subcellular location">
    <subcellularLocation>
        <location evidence="2">Cell membrane</location>
        <topology evidence="2">Multi-pass membrane protein</topology>
    </subcellularLocation>
</comment>
<dbReference type="SUPFAM" id="SSF47226">
    <property type="entry name" value="Histidine-containing phosphotransfer domain, HPT domain"/>
    <property type="match status" value="1"/>
</dbReference>
<dbReference type="InterPro" id="IPR000014">
    <property type="entry name" value="PAS"/>
</dbReference>
<evidence type="ECO:0000313" key="20">
    <source>
        <dbReference type="EMBL" id="RZT76337.1"/>
    </source>
</evidence>
<dbReference type="InterPro" id="IPR036097">
    <property type="entry name" value="HisK_dim/P_sf"/>
</dbReference>
<proteinExistence type="predicted"/>
<feature type="transmembrane region" description="Helical" evidence="14">
    <location>
        <begin position="196"/>
        <end position="217"/>
    </location>
</feature>
<feature type="domain" description="Histidine kinase" evidence="15">
    <location>
        <begin position="694"/>
        <end position="914"/>
    </location>
</feature>
<dbReference type="SMART" id="SM00448">
    <property type="entry name" value="REC"/>
    <property type="match status" value="2"/>
</dbReference>
<gene>
    <name evidence="20" type="ORF">EV678_2213</name>
</gene>
<comment type="catalytic activity">
    <reaction evidence="1">
        <text>ATP + protein L-histidine = ADP + protein N-phospho-L-histidine.</text>
        <dbReference type="EC" id="2.7.13.3"/>
    </reaction>
</comment>
<evidence type="ECO:0000256" key="13">
    <source>
        <dbReference type="PROSITE-ProRule" id="PRU00169"/>
    </source>
</evidence>
<dbReference type="PROSITE" id="PS50110">
    <property type="entry name" value="RESPONSE_REGULATORY"/>
    <property type="match status" value="2"/>
</dbReference>
<feature type="domain" description="PAS" evidence="17">
    <location>
        <begin position="283"/>
        <end position="353"/>
    </location>
</feature>
<evidence type="ECO:0000259" key="15">
    <source>
        <dbReference type="PROSITE" id="PS50109"/>
    </source>
</evidence>
<keyword evidence="11 14" id="KW-0472">Membrane</keyword>
<dbReference type="InterPro" id="IPR011006">
    <property type="entry name" value="CheY-like_superfamily"/>
</dbReference>
<organism evidence="20 21">
    <name type="scientific">Azospira oryzae</name>
    <dbReference type="NCBI Taxonomy" id="146939"/>
    <lineage>
        <taxon>Bacteria</taxon>
        <taxon>Pseudomonadati</taxon>
        <taxon>Pseudomonadota</taxon>
        <taxon>Betaproteobacteria</taxon>
        <taxon>Rhodocyclales</taxon>
        <taxon>Rhodocyclaceae</taxon>
        <taxon>Azospira</taxon>
    </lineage>
</organism>
<dbReference type="GO" id="GO:0016301">
    <property type="term" value="F:kinase activity"/>
    <property type="evidence" value="ECO:0007669"/>
    <property type="project" value="UniProtKB-KW"/>
</dbReference>
<keyword evidence="9 14" id="KW-1133">Transmembrane helix</keyword>
<feature type="domain" description="Response regulatory" evidence="16">
    <location>
        <begin position="932"/>
        <end position="1052"/>
    </location>
</feature>
<dbReference type="InterPro" id="IPR005467">
    <property type="entry name" value="His_kinase_dom"/>
</dbReference>
<dbReference type="InterPro" id="IPR003594">
    <property type="entry name" value="HATPase_dom"/>
</dbReference>
<dbReference type="CDD" id="cd00130">
    <property type="entry name" value="PAS"/>
    <property type="match status" value="3"/>
</dbReference>
<keyword evidence="6 14" id="KW-0812">Transmembrane</keyword>
<dbReference type="PANTHER" id="PTHR45339">
    <property type="entry name" value="HYBRID SIGNAL TRANSDUCTION HISTIDINE KINASE J"/>
    <property type="match status" value="1"/>
</dbReference>
<dbReference type="InterPro" id="IPR035965">
    <property type="entry name" value="PAS-like_dom_sf"/>
</dbReference>
<evidence type="ECO:0000313" key="21">
    <source>
        <dbReference type="Proteomes" id="UP000292136"/>
    </source>
</evidence>
<dbReference type="NCBIfam" id="TIGR00229">
    <property type="entry name" value="sensory_box"/>
    <property type="match status" value="2"/>
</dbReference>
<comment type="caution">
    <text evidence="20">The sequence shown here is derived from an EMBL/GenBank/DDBJ whole genome shotgun (WGS) entry which is preliminary data.</text>
</comment>
<dbReference type="InterPro" id="IPR004358">
    <property type="entry name" value="Sig_transdc_His_kin-like_C"/>
</dbReference>
<name>A0ABY0IMA3_9RHOO</name>
<dbReference type="SMART" id="SM00091">
    <property type="entry name" value="PAS"/>
    <property type="match status" value="3"/>
</dbReference>
<dbReference type="CDD" id="cd17546">
    <property type="entry name" value="REC_hyHK_CKI1_RcsC-like"/>
    <property type="match status" value="1"/>
</dbReference>
<dbReference type="Gene3D" id="3.30.450.20">
    <property type="entry name" value="PAS domain"/>
    <property type="match status" value="3"/>
</dbReference>
<evidence type="ECO:0000256" key="4">
    <source>
        <dbReference type="ARBA" id="ARBA00022475"/>
    </source>
</evidence>
<dbReference type="SMART" id="SM00387">
    <property type="entry name" value="HATPase_c"/>
    <property type="match status" value="1"/>
</dbReference>
<evidence type="ECO:0000256" key="14">
    <source>
        <dbReference type="SAM" id="Phobius"/>
    </source>
</evidence>
<dbReference type="InterPro" id="IPR001610">
    <property type="entry name" value="PAC"/>
</dbReference>
<evidence type="ECO:0000256" key="1">
    <source>
        <dbReference type="ARBA" id="ARBA00000085"/>
    </source>
</evidence>
<dbReference type="PROSITE" id="PS50109">
    <property type="entry name" value="HIS_KIN"/>
    <property type="match status" value="1"/>
</dbReference>
<dbReference type="InterPro" id="IPR036890">
    <property type="entry name" value="HATPase_C_sf"/>
</dbReference>
<dbReference type="CDD" id="cd00082">
    <property type="entry name" value="HisKA"/>
    <property type="match status" value="1"/>
</dbReference>
<dbReference type="InterPro" id="IPR036641">
    <property type="entry name" value="HPT_dom_sf"/>
</dbReference>
<dbReference type="Gene3D" id="3.40.50.2300">
    <property type="match status" value="2"/>
</dbReference>
<accession>A0ABY0IMA3</accession>
<dbReference type="PANTHER" id="PTHR45339:SF1">
    <property type="entry name" value="HYBRID SIGNAL TRANSDUCTION HISTIDINE KINASE J"/>
    <property type="match status" value="1"/>
</dbReference>
<feature type="domain" description="PAC" evidence="18">
    <location>
        <begin position="479"/>
        <end position="534"/>
    </location>
</feature>
<dbReference type="PROSITE" id="PS50113">
    <property type="entry name" value="PAC"/>
    <property type="match status" value="2"/>
</dbReference>
<dbReference type="Pfam" id="PF00512">
    <property type="entry name" value="HisKA"/>
    <property type="match status" value="1"/>
</dbReference>
<keyword evidence="21" id="KW-1185">Reference proteome</keyword>
<dbReference type="CDD" id="cd16922">
    <property type="entry name" value="HATPase_EvgS-ArcB-TorS-like"/>
    <property type="match status" value="1"/>
</dbReference>
<dbReference type="Pfam" id="PF08447">
    <property type="entry name" value="PAS_3"/>
    <property type="match status" value="1"/>
</dbReference>
<feature type="domain" description="Response regulatory" evidence="16">
    <location>
        <begin position="1077"/>
        <end position="1193"/>
    </location>
</feature>
<keyword evidence="20" id="KW-0808">Transferase</keyword>
<feature type="domain" description="PAC" evidence="18">
    <location>
        <begin position="357"/>
        <end position="409"/>
    </location>
</feature>